<accession>A0A6J4IXJ0</accession>
<dbReference type="Gene3D" id="3.20.20.150">
    <property type="entry name" value="Divalent-metal-dependent TIM barrel enzymes"/>
    <property type="match status" value="1"/>
</dbReference>
<dbReference type="AlphaFoldDB" id="A0A6J4IXJ0"/>
<dbReference type="PANTHER" id="PTHR12110:SF53">
    <property type="entry name" value="BLR5974 PROTEIN"/>
    <property type="match status" value="1"/>
</dbReference>
<dbReference type="InterPro" id="IPR050312">
    <property type="entry name" value="IolE/XylAMocC-like"/>
</dbReference>
<evidence type="ECO:0000259" key="1">
    <source>
        <dbReference type="Pfam" id="PF01261"/>
    </source>
</evidence>
<evidence type="ECO:0000313" key="2">
    <source>
        <dbReference type="EMBL" id="CAA9261380.1"/>
    </source>
</evidence>
<dbReference type="InterPro" id="IPR013022">
    <property type="entry name" value="Xyl_isomerase-like_TIM-brl"/>
</dbReference>
<proteinExistence type="predicted"/>
<organism evidence="2">
    <name type="scientific">uncultured Chloroflexota bacterium</name>
    <dbReference type="NCBI Taxonomy" id="166587"/>
    <lineage>
        <taxon>Bacteria</taxon>
        <taxon>Bacillati</taxon>
        <taxon>Chloroflexota</taxon>
        <taxon>environmental samples</taxon>
    </lineage>
</organism>
<dbReference type="EMBL" id="CADCTC010000155">
    <property type="protein sequence ID" value="CAA9261380.1"/>
    <property type="molecule type" value="Genomic_DNA"/>
</dbReference>
<sequence length="285" mass="31145">MRVGVIGRTTRQAHEVTPQTAADLRAQGFTGCHWTLTQPISADEGALRRVRDVLADGGVRVAQAVPRNVDLVSKDEALQRQAIHELELCCKATRVLGAASLYVRPGSLNSTGSWRPHPENTRLETLERLIRGLRQVAKVAESEGVVLALEGAAVSPLDTPERVRDVIEAVGSPALGFCVDAVNFVRGLDELFNTTSLIHKLYDLCGRYAVAVHAKDLTFENAATVKMSECIIGEGFIDMPLVLRRFQEVCPDGYVLIEHLPDEKVPAAKRGLDAALEHAGLRWQE</sequence>
<dbReference type="InterPro" id="IPR036237">
    <property type="entry name" value="Xyl_isomerase-like_sf"/>
</dbReference>
<name>A0A6J4IXJ0_9CHLR</name>
<gene>
    <name evidence="2" type="ORF">AVDCRST_MAG77-2694</name>
</gene>
<dbReference type="PANTHER" id="PTHR12110">
    <property type="entry name" value="HYDROXYPYRUVATE ISOMERASE"/>
    <property type="match status" value="1"/>
</dbReference>
<reference evidence="2" key="1">
    <citation type="submission" date="2020-02" db="EMBL/GenBank/DDBJ databases">
        <authorList>
            <person name="Meier V. D."/>
        </authorList>
    </citation>
    <scope>NUCLEOTIDE SEQUENCE</scope>
    <source>
        <strain evidence="2">AVDCRST_MAG77</strain>
    </source>
</reference>
<dbReference type="SUPFAM" id="SSF51658">
    <property type="entry name" value="Xylose isomerase-like"/>
    <property type="match status" value="1"/>
</dbReference>
<dbReference type="Pfam" id="PF01261">
    <property type="entry name" value="AP_endonuc_2"/>
    <property type="match status" value="1"/>
</dbReference>
<protein>
    <recommendedName>
        <fullName evidence="1">Xylose isomerase-like TIM barrel domain-containing protein</fullName>
    </recommendedName>
</protein>
<feature type="domain" description="Xylose isomerase-like TIM barrel" evidence="1">
    <location>
        <begin position="24"/>
        <end position="269"/>
    </location>
</feature>